<feature type="compositionally biased region" description="Low complexity" evidence="3">
    <location>
        <begin position="327"/>
        <end position="337"/>
    </location>
</feature>
<dbReference type="Proteomes" id="UP000654370">
    <property type="component" value="Unassembled WGS sequence"/>
</dbReference>
<dbReference type="OrthoDB" id="5560525at2759"/>
<feature type="domain" description="GDP/GTP exchange factor Sec2 N-terminal" evidence="4">
    <location>
        <begin position="130"/>
        <end position="269"/>
    </location>
</feature>
<dbReference type="GO" id="GO:0005085">
    <property type="term" value="F:guanyl-nucleotide exchange factor activity"/>
    <property type="evidence" value="ECO:0007669"/>
    <property type="project" value="InterPro"/>
</dbReference>
<dbReference type="SUPFAM" id="SSF144284">
    <property type="entry name" value="Sec2 N-terminal region"/>
    <property type="match status" value="1"/>
</dbReference>
<dbReference type="Gene3D" id="6.10.140.910">
    <property type="match status" value="1"/>
</dbReference>
<dbReference type="AlphaFoldDB" id="A0A8H7PVK3"/>
<keyword evidence="1 2" id="KW-0175">Coiled coil</keyword>
<organism evidence="5 6">
    <name type="scientific">Mortierella isabellina</name>
    <name type="common">Filamentous fungus</name>
    <name type="synonym">Umbelopsis isabellina</name>
    <dbReference type="NCBI Taxonomy" id="91625"/>
    <lineage>
        <taxon>Eukaryota</taxon>
        <taxon>Fungi</taxon>
        <taxon>Fungi incertae sedis</taxon>
        <taxon>Mucoromycota</taxon>
        <taxon>Mucoromycotina</taxon>
        <taxon>Umbelopsidomycetes</taxon>
        <taxon>Umbelopsidales</taxon>
        <taxon>Umbelopsidaceae</taxon>
        <taxon>Umbelopsis</taxon>
    </lineage>
</organism>
<evidence type="ECO:0000256" key="1">
    <source>
        <dbReference type="ARBA" id="ARBA00023054"/>
    </source>
</evidence>
<dbReference type="CDD" id="cd21044">
    <property type="entry name" value="Rab11BD_RAB3IP_like"/>
    <property type="match status" value="1"/>
</dbReference>
<dbReference type="PANTHER" id="PTHR14430:SF0">
    <property type="entry name" value="SEC2P DOMAIN-CONTAINING PROTEIN"/>
    <property type="match status" value="1"/>
</dbReference>
<reference evidence="5" key="1">
    <citation type="submission" date="2020-12" db="EMBL/GenBank/DDBJ databases">
        <title>Metabolic potential, ecology and presence of endohyphal bacteria is reflected in genomic diversity of Mucoromycotina.</title>
        <authorList>
            <person name="Muszewska A."/>
            <person name="Okrasinska A."/>
            <person name="Steczkiewicz K."/>
            <person name="Drgas O."/>
            <person name="Orlowska M."/>
            <person name="Perlinska-Lenart U."/>
            <person name="Aleksandrzak-Piekarczyk T."/>
            <person name="Szatraj K."/>
            <person name="Zielenkiewicz U."/>
            <person name="Pilsyk S."/>
            <person name="Malc E."/>
            <person name="Mieczkowski P."/>
            <person name="Kruszewska J.S."/>
            <person name="Biernat P."/>
            <person name="Pawlowska J."/>
        </authorList>
    </citation>
    <scope>NUCLEOTIDE SEQUENCE</scope>
    <source>
        <strain evidence="5">WA0000067209</strain>
    </source>
</reference>
<accession>A0A8H7PVK3</accession>
<feature type="region of interest" description="Disordered" evidence="3">
    <location>
        <begin position="324"/>
        <end position="351"/>
    </location>
</feature>
<dbReference type="PANTHER" id="PTHR14430">
    <property type="entry name" value="RABIN3-RELATED"/>
    <property type="match status" value="1"/>
</dbReference>
<gene>
    <name evidence="5" type="ORF">INT43_008689</name>
</gene>
<dbReference type="InterPro" id="IPR040351">
    <property type="entry name" value="RAB3IL/RAB3IP/Sec2"/>
</dbReference>
<evidence type="ECO:0000256" key="2">
    <source>
        <dbReference type="SAM" id="Coils"/>
    </source>
</evidence>
<dbReference type="EMBL" id="JAEPQZ010000005">
    <property type="protein sequence ID" value="KAG2181107.1"/>
    <property type="molecule type" value="Genomic_DNA"/>
</dbReference>
<keyword evidence="6" id="KW-1185">Reference proteome</keyword>
<dbReference type="Pfam" id="PF25555">
    <property type="entry name" value="RAB3A-like_C"/>
    <property type="match status" value="1"/>
</dbReference>
<dbReference type="GO" id="GO:0051286">
    <property type="term" value="C:cell tip"/>
    <property type="evidence" value="ECO:0007669"/>
    <property type="project" value="TreeGrafter"/>
</dbReference>
<evidence type="ECO:0000256" key="3">
    <source>
        <dbReference type="SAM" id="MobiDB-lite"/>
    </source>
</evidence>
<name>A0A8H7PVK3_MORIS</name>
<dbReference type="Pfam" id="PF06428">
    <property type="entry name" value="Sec2p"/>
    <property type="match status" value="1"/>
</dbReference>
<dbReference type="GO" id="GO:0006887">
    <property type="term" value="P:exocytosis"/>
    <property type="evidence" value="ECO:0007669"/>
    <property type="project" value="TreeGrafter"/>
</dbReference>
<comment type="caution">
    <text evidence="5">The sequence shown here is derived from an EMBL/GenBank/DDBJ whole genome shotgun (WGS) entry which is preliminary data.</text>
</comment>
<sequence length="592" mass="66125">MTELSSNMAPATKDQLAPDCDEFASEDIVESLEIADTEATACIAGEQVVDSSESNEQPVITPIIEDNTVYENASIPLAAAESDDLAAVSPDSCSCILVFASGKSKNCSLCDKPIAALEDLRNQSINCMEALDVAKSSLEERKQRIELQNQHLSRLTLRVEELEQNLQGKTEELSRLKKDMQALNTKYVSEINRVSDVQHEKDLVEQELEELSRRLFEEANVMVASEKREKWNLEVAHRQLEAQLTETQEHLYAEQAQLQELRARMEEMTFDRQKDEEGMLKASAIYGDENNASRHSMEEKIKRISANDPYFRAQVDMARLHGITKDSSTASSSSTSLPPTPPPSHLSPAPKIESINDYNIVEFQEFVQAAATTPLKKLHGIPYLKYCLVEDVEPCLRFGPSPKLSSRRIADAVLINPCFIEESVEGYQVPSLPTRNSGSKQSWFSSSNNNIIPACHACGKPANIVHYRFKLIEADDWSYIDEGCRDRLVAVCEFYVFVRNARLGHYANRTVEDLYSETVRLRLQMFYSRAGTLTLMLNRLGIDRGAIGKAAAPDSNVAYDIQTSPVQSLGPTPSSSTNLVLDSPTFNHFVSR</sequence>
<proteinExistence type="predicted"/>
<evidence type="ECO:0000313" key="5">
    <source>
        <dbReference type="EMBL" id="KAG2181107.1"/>
    </source>
</evidence>
<dbReference type="InterPro" id="IPR009449">
    <property type="entry name" value="Sec2_N"/>
</dbReference>
<feature type="coiled-coil region" evidence="2">
    <location>
        <begin position="128"/>
        <end position="264"/>
    </location>
</feature>
<protein>
    <recommendedName>
        <fullName evidence="4">GDP/GTP exchange factor Sec2 N-terminal domain-containing protein</fullName>
    </recommendedName>
</protein>
<evidence type="ECO:0000313" key="6">
    <source>
        <dbReference type="Proteomes" id="UP000654370"/>
    </source>
</evidence>
<dbReference type="GO" id="GO:0070319">
    <property type="term" value="C:Golgi to plasma membrane transport vesicle"/>
    <property type="evidence" value="ECO:0007669"/>
    <property type="project" value="TreeGrafter"/>
</dbReference>
<evidence type="ECO:0000259" key="4">
    <source>
        <dbReference type="Pfam" id="PF06428"/>
    </source>
</evidence>